<evidence type="ECO:0000256" key="9">
    <source>
        <dbReference type="RuleBase" id="RU361205"/>
    </source>
</evidence>
<dbReference type="UniPathway" id="UPA00077">
    <property type="reaction ID" value="UER00156"/>
</dbReference>
<dbReference type="InterPro" id="IPR011005">
    <property type="entry name" value="Dihydropteroate_synth-like_sf"/>
</dbReference>
<dbReference type="Gene3D" id="3.20.20.20">
    <property type="entry name" value="Dihydropteroate synthase-like"/>
    <property type="match status" value="1"/>
</dbReference>
<reference evidence="11 12" key="1">
    <citation type="submission" date="2014-11" db="EMBL/GenBank/DDBJ databases">
        <title>A Rickettsiales Symbiont of Amoebae With Ancient Features.</title>
        <authorList>
            <person name="Schulz F."/>
            <person name="Martijn J."/>
            <person name="Wascher F."/>
            <person name="Kostanjsek R."/>
            <person name="Ettema T.J."/>
            <person name="Horn M."/>
        </authorList>
    </citation>
    <scope>NUCLEOTIDE SEQUENCE [LARGE SCALE GENOMIC DNA]</scope>
    <source>
        <strain evidence="11 12">UWC36</strain>
    </source>
</reference>
<gene>
    <name evidence="11" type="primary">folP_2</name>
    <name evidence="11" type="ORF">NF27_HS00120</name>
</gene>
<dbReference type="GO" id="GO:0046654">
    <property type="term" value="P:tetrahydrofolate biosynthetic process"/>
    <property type="evidence" value="ECO:0007669"/>
    <property type="project" value="UniProtKB-UniPathway"/>
</dbReference>
<comment type="function">
    <text evidence="9">Catalyzes the condensation of para-aminobenzoate (pABA) with 6-hydroxymethyl-7,8-dihydropterin diphosphate (DHPt-PP) to form 7,8-dihydropteroate (H2Pte), the immediate precursor of folate derivatives.</text>
</comment>
<evidence type="ECO:0000256" key="5">
    <source>
        <dbReference type="ARBA" id="ARBA00022679"/>
    </source>
</evidence>
<dbReference type="InterPro" id="IPR000489">
    <property type="entry name" value="Pterin-binding_dom"/>
</dbReference>
<dbReference type="GO" id="GO:0004156">
    <property type="term" value="F:dihydropteroate synthase activity"/>
    <property type="evidence" value="ECO:0007669"/>
    <property type="project" value="UniProtKB-EC"/>
</dbReference>
<dbReference type="EMBL" id="JSWE01000186">
    <property type="protein sequence ID" value="KIE04425.1"/>
    <property type="molecule type" value="Genomic_DNA"/>
</dbReference>
<comment type="catalytic activity">
    <reaction evidence="1">
        <text>(7,8-dihydropterin-6-yl)methyl diphosphate + 4-aminobenzoate = 7,8-dihydropteroate + diphosphate</text>
        <dbReference type="Rhea" id="RHEA:19949"/>
        <dbReference type="ChEBI" id="CHEBI:17836"/>
        <dbReference type="ChEBI" id="CHEBI:17839"/>
        <dbReference type="ChEBI" id="CHEBI:33019"/>
        <dbReference type="ChEBI" id="CHEBI:72950"/>
        <dbReference type="EC" id="2.5.1.15"/>
    </reaction>
</comment>
<comment type="similarity">
    <text evidence="9">Belongs to the DHPS family.</text>
</comment>
<dbReference type="GO" id="GO:0046656">
    <property type="term" value="P:folic acid biosynthetic process"/>
    <property type="evidence" value="ECO:0007669"/>
    <property type="project" value="UniProtKB-KW"/>
</dbReference>
<dbReference type="PROSITE" id="PS50972">
    <property type="entry name" value="PTERIN_BINDING"/>
    <property type="match status" value="1"/>
</dbReference>
<accession>A0A0C1QWP9</accession>
<dbReference type="EC" id="2.5.1.15" evidence="4 9"/>
<dbReference type="CDD" id="cd00739">
    <property type="entry name" value="DHPS"/>
    <property type="match status" value="1"/>
</dbReference>
<evidence type="ECO:0000256" key="8">
    <source>
        <dbReference type="ARBA" id="ARBA00022909"/>
    </source>
</evidence>
<comment type="pathway">
    <text evidence="3 9">Cofactor biosynthesis; tetrahydrofolate biosynthesis; 7,8-dihydrofolate from 2-amino-4-hydroxy-6-hydroxymethyl-7,8-dihydropteridine diphosphate and 4-aminobenzoate: step 1/2.</text>
</comment>
<dbReference type="SUPFAM" id="SSF51717">
    <property type="entry name" value="Dihydropteroate synthetase-like"/>
    <property type="match status" value="1"/>
</dbReference>
<evidence type="ECO:0000313" key="12">
    <source>
        <dbReference type="Proteomes" id="UP000031258"/>
    </source>
</evidence>
<dbReference type="OrthoDB" id="9811744at2"/>
<name>A0A0C1QWP9_9RICK</name>
<dbReference type="InterPro" id="IPR045031">
    <property type="entry name" value="DHP_synth-like"/>
</dbReference>
<feature type="domain" description="Pterin-binding" evidence="10">
    <location>
        <begin position="2"/>
        <end position="247"/>
    </location>
</feature>
<proteinExistence type="inferred from homology"/>
<dbReference type="RefSeq" id="WP_039458551.1">
    <property type="nucleotide sequence ID" value="NZ_JSWE01000186.1"/>
</dbReference>
<comment type="cofactor">
    <cofactor evidence="2 9">
        <name>Mg(2+)</name>
        <dbReference type="ChEBI" id="CHEBI:18420"/>
    </cofactor>
</comment>
<evidence type="ECO:0000256" key="1">
    <source>
        <dbReference type="ARBA" id="ARBA00000012"/>
    </source>
</evidence>
<evidence type="ECO:0000256" key="7">
    <source>
        <dbReference type="ARBA" id="ARBA00022842"/>
    </source>
</evidence>
<dbReference type="AlphaFoldDB" id="A0A0C1QWP9"/>
<sequence>MAKLVGILNVTLNSFSDGGKYAVPQDAVNRLCTLFEEGADIVDIGAASTTYGAELVTHQDEWKILEPILKCLDKKPISVDTYNYQTAEKAIAYGAEIINDVSFGLNDNMLKLVAESKVKYILMYSLVVPADKNVRVNNINEIEYGFEKKVEACLKYGIALDQLIIDPGIGFGTNPKQSFEVLKNLERFRKFGTEILIGHSRKSFLELVSDYPPQERDLETLTASLYLRTQADYLRIHNVNWHRRAFKVAEALNF</sequence>
<keyword evidence="5 9" id="KW-0808">Transferase</keyword>
<evidence type="ECO:0000259" key="10">
    <source>
        <dbReference type="PROSITE" id="PS50972"/>
    </source>
</evidence>
<dbReference type="NCBIfam" id="TIGR01496">
    <property type="entry name" value="DHPS"/>
    <property type="match status" value="1"/>
</dbReference>
<dbReference type="PATRIC" id="fig|86105.3.peg.1720"/>
<evidence type="ECO:0000313" key="11">
    <source>
        <dbReference type="EMBL" id="KIE04425.1"/>
    </source>
</evidence>
<organism evidence="11 12">
    <name type="scientific">Candidatus Jidaibacter acanthamoebae</name>
    <dbReference type="NCBI Taxonomy" id="86105"/>
    <lineage>
        <taxon>Bacteria</taxon>
        <taxon>Pseudomonadati</taxon>
        <taxon>Pseudomonadota</taxon>
        <taxon>Alphaproteobacteria</taxon>
        <taxon>Rickettsiales</taxon>
        <taxon>Candidatus Midichloriaceae</taxon>
        <taxon>Candidatus Jidaibacter</taxon>
    </lineage>
</organism>
<dbReference type="InterPro" id="IPR006390">
    <property type="entry name" value="DHP_synth_dom"/>
</dbReference>
<dbReference type="Proteomes" id="UP000031258">
    <property type="component" value="Unassembled WGS sequence"/>
</dbReference>
<keyword evidence="7 9" id="KW-0460">Magnesium</keyword>
<evidence type="ECO:0000256" key="2">
    <source>
        <dbReference type="ARBA" id="ARBA00001946"/>
    </source>
</evidence>
<dbReference type="GO" id="GO:0046872">
    <property type="term" value="F:metal ion binding"/>
    <property type="evidence" value="ECO:0007669"/>
    <property type="project" value="UniProtKB-KW"/>
</dbReference>
<evidence type="ECO:0000256" key="4">
    <source>
        <dbReference type="ARBA" id="ARBA00012458"/>
    </source>
</evidence>
<dbReference type="PANTHER" id="PTHR20941:SF1">
    <property type="entry name" value="FOLIC ACID SYNTHESIS PROTEIN FOL1"/>
    <property type="match status" value="1"/>
</dbReference>
<evidence type="ECO:0000256" key="3">
    <source>
        <dbReference type="ARBA" id="ARBA00004763"/>
    </source>
</evidence>
<comment type="caution">
    <text evidence="11">The sequence shown here is derived from an EMBL/GenBank/DDBJ whole genome shotgun (WGS) entry which is preliminary data.</text>
</comment>
<dbReference type="PANTHER" id="PTHR20941">
    <property type="entry name" value="FOLATE SYNTHESIS PROTEINS"/>
    <property type="match status" value="1"/>
</dbReference>
<dbReference type="Pfam" id="PF00809">
    <property type="entry name" value="Pterin_bind"/>
    <property type="match status" value="1"/>
</dbReference>
<dbReference type="GO" id="GO:0005829">
    <property type="term" value="C:cytosol"/>
    <property type="evidence" value="ECO:0007669"/>
    <property type="project" value="TreeGrafter"/>
</dbReference>
<dbReference type="STRING" id="86105.NF27_HS00120"/>
<protein>
    <recommendedName>
        <fullName evidence="4 9">Dihydropteroate synthase</fullName>
        <shortName evidence="9">DHPS</shortName>
        <ecNumber evidence="4 9">2.5.1.15</ecNumber>
    </recommendedName>
    <alternativeName>
        <fullName evidence="9">Dihydropteroate pyrophosphorylase</fullName>
    </alternativeName>
</protein>
<dbReference type="PROSITE" id="PS00792">
    <property type="entry name" value="DHPS_1"/>
    <property type="match status" value="1"/>
</dbReference>
<keyword evidence="12" id="KW-1185">Reference proteome</keyword>
<keyword evidence="8 9" id="KW-0289">Folate biosynthesis</keyword>
<evidence type="ECO:0000256" key="6">
    <source>
        <dbReference type="ARBA" id="ARBA00022723"/>
    </source>
</evidence>
<keyword evidence="6 9" id="KW-0479">Metal-binding</keyword>